<evidence type="ECO:0000313" key="1">
    <source>
        <dbReference type="EMBL" id="TNN23189.1"/>
    </source>
</evidence>
<sequence>MVLHQPDVGHHHIENVFTHRLDVTAQLQLLAVQQHHAHLPLHLLHLATLLWYRRGEEGVSKVQHGGAMWEQGVICGVEVGPGQPAGQVGLEPLHLLLLPLEKQLCSNEAFISCPVVQPGGGREV</sequence>
<dbReference type="Proteomes" id="UP000314294">
    <property type="component" value="Unassembled WGS sequence"/>
</dbReference>
<evidence type="ECO:0000313" key="2">
    <source>
        <dbReference type="Proteomes" id="UP000314294"/>
    </source>
</evidence>
<organism evidence="1 2">
    <name type="scientific">Liparis tanakae</name>
    <name type="common">Tanaka's snailfish</name>
    <dbReference type="NCBI Taxonomy" id="230148"/>
    <lineage>
        <taxon>Eukaryota</taxon>
        <taxon>Metazoa</taxon>
        <taxon>Chordata</taxon>
        <taxon>Craniata</taxon>
        <taxon>Vertebrata</taxon>
        <taxon>Euteleostomi</taxon>
        <taxon>Actinopterygii</taxon>
        <taxon>Neopterygii</taxon>
        <taxon>Teleostei</taxon>
        <taxon>Neoteleostei</taxon>
        <taxon>Acanthomorphata</taxon>
        <taxon>Eupercaria</taxon>
        <taxon>Perciformes</taxon>
        <taxon>Cottioidei</taxon>
        <taxon>Cottales</taxon>
        <taxon>Liparidae</taxon>
        <taxon>Liparis</taxon>
    </lineage>
</organism>
<proteinExistence type="predicted"/>
<keyword evidence="2" id="KW-1185">Reference proteome</keyword>
<name>A0A4Z2E392_9TELE</name>
<accession>A0A4Z2E392</accession>
<protein>
    <submittedName>
        <fullName evidence="1">Uncharacterized protein</fullName>
    </submittedName>
</protein>
<dbReference type="AlphaFoldDB" id="A0A4Z2E392"/>
<reference evidence="1 2" key="1">
    <citation type="submission" date="2019-03" db="EMBL/GenBank/DDBJ databases">
        <title>First draft genome of Liparis tanakae, snailfish: a comprehensive survey of snailfish specific genes.</title>
        <authorList>
            <person name="Kim W."/>
            <person name="Song I."/>
            <person name="Jeong J.-H."/>
            <person name="Kim D."/>
            <person name="Kim S."/>
            <person name="Ryu S."/>
            <person name="Song J.Y."/>
            <person name="Lee S.K."/>
        </authorList>
    </citation>
    <scope>NUCLEOTIDE SEQUENCE [LARGE SCALE GENOMIC DNA]</scope>
    <source>
        <tissue evidence="1">Muscle</tissue>
    </source>
</reference>
<comment type="caution">
    <text evidence="1">The sequence shown here is derived from an EMBL/GenBank/DDBJ whole genome shotgun (WGS) entry which is preliminary data.</text>
</comment>
<gene>
    <name evidence="1" type="ORF">EYF80_066693</name>
</gene>
<dbReference type="EMBL" id="SRLO01019442">
    <property type="protein sequence ID" value="TNN23189.1"/>
    <property type="molecule type" value="Genomic_DNA"/>
</dbReference>